<name>A0A8H3U9V8_VENIN</name>
<evidence type="ECO:0000313" key="7">
    <source>
        <dbReference type="EMBL" id="KAE9965722.1"/>
    </source>
</evidence>
<dbReference type="PROSITE" id="PS00678">
    <property type="entry name" value="WD_REPEATS_1"/>
    <property type="match status" value="2"/>
</dbReference>
<dbReference type="InterPro" id="IPR036322">
    <property type="entry name" value="WD40_repeat_dom_sf"/>
</dbReference>
<dbReference type="InterPro" id="IPR019775">
    <property type="entry name" value="WD40_repeat_CS"/>
</dbReference>
<reference evidence="7 8" key="1">
    <citation type="submission" date="2019-11" db="EMBL/GenBank/DDBJ databases">
        <title>Venturia inaequalis Genome Resource.</title>
        <authorList>
            <person name="Lichtner F.J."/>
        </authorList>
    </citation>
    <scope>NUCLEOTIDE SEQUENCE [LARGE SCALE GENOMIC DNA]</scope>
    <source>
        <strain evidence="7">Bline_iso_100314</strain>
    </source>
</reference>
<evidence type="ECO:0000256" key="2">
    <source>
        <dbReference type="ARBA" id="ARBA00022574"/>
    </source>
</evidence>
<protein>
    <recommendedName>
        <fullName evidence="9">WD40 repeat-like protein</fullName>
    </recommendedName>
</protein>
<feature type="repeat" description="WD" evidence="6">
    <location>
        <begin position="276"/>
        <end position="309"/>
    </location>
</feature>
<accession>A0A8H3U9V8</accession>
<sequence length="494" mass="53183">MALRLPPIHSITQLLQPAAARQPFLTSPFLRRIPIPSIPARALAIPITAFAGVSDFLREIWEGILKAVPKKKTSHMKKRHRQMAGKGLKDVTALNKCSACGKVKQAHTLCPYCVQGISTIGANSKPMEEPKDTYNLAEHSPVWQHIKKERAKAAKEKKEKKEKDYIKWMSKQYLTIHTLDQAHPTDIFSLAPIPNAVVSASGSSSLQINSTTDAEFPLQQTIKGAHKLGCHHLASSANGKTIASAGFGGEVKVWTKVGEDEEGKGGLWEELGKVPVEGKTGEVWAISLGGDGRYLATSSYDGRICVWDLAAGPGNWVKAREYETKGSFACCVAMSPDSRFVASGHENGSIYIFNNDSGRLLHSLPGLIRPVRAIAFSPLSTLLAAAGDSRTISLSSVQSGEVVANLSGHTAWIMSLDFNSTGEYLLSGAFDGKSKVWNVETRTCVATHGESDKGLWSVRWLTRATGLAGGMRGDLFAVAGAGRGISFYREASGG</sequence>
<keyword evidence="5" id="KW-0687">Ribonucleoprotein</keyword>
<dbReference type="AlphaFoldDB" id="A0A8H3U9V8"/>
<dbReference type="GO" id="GO:0006412">
    <property type="term" value="P:translation"/>
    <property type="evidence" value="ECO:0007669"/>
    <property type="project" value="InterPro"/>
</dbReference>
<dbReference type="GO" id="GO:0015934">
    <property type="term" value="C:large ribosomal subunit"/>
    <property type="evidence" value="ECO:0007669"/>
    <property type="project" value="InterPro"/>
</dbReference>
<proteinExistence type="inferred from homology"/>
<keyword evidence="3" id="KW-0677">Repeat</keyword>
<dbReference type="NCBIfam" id="TIGR01031">
    <property type="entry name" value="rpmF_bact"/>
    <property type="match status" value="1"/>
</dbReference>
<evidence type="ECO:0000256" key="5">
    <source>
        <dbReference type="ARBA" id="ARBA00023274"/>
    </source>
</evidence>
<dbReference type="SMART" id="SM00320">
    <property type="entry name" value="WD40"/>
    <property type="match status" value="7"/>
</dbReference>
<dbReference type="PROSITE" id="PS50082">
    <property type="entry name" value="WD_REPEATS_2"/>
    <property type="match status" value="2"/>
</dbReference>
<dbReference type="Pfam" id="PF01783">
    <property type="entry name" value="Ribosomal_L32p"/>
    <property type="match status" value="1"/>
</dbReference>
<dbReference type="InterPro" id="IPR011332">
    <property type="entry name" value="Ribosomal_zn-bd"/>
</dbReference>
<evidence type="ECO:0000256" key="3">
    <source>
        <dbReference type="ARBA" id="ARBA00022737"/>
    </source>
</evidence>
<comment type="similarity">
    <text evidence="1">Belongs to the bacterial ribosomal protein bL32 family.</text>
</comment>
<keyword evidence="4" id="KW-0689">Ribosomal protein</keyword>
<dbReference type="Pfam" id="PF00400">
    <property type="entry name" value="WD40"/>
    <property type="match status" value="5"/>
</dbReference>
<dbReference type="SUPFAM" id="SSF50978">
    <property type="entry name" value="WD40 repeat-like"/>
    <property type="match status" value="1"/>
</dbReference>
<dbReference type="PROSITE" id="PS50294">
    <property type="entry name" value="WD_REPEATS_REGION"/>
    <property type="match status" value="2"/>
</dbReference>
<dbReference type="InterPro" id="IPR002677">
    <property type="entry name" value="Ribosomal_bL32"/>
</dbReference>
<dbReference type="GO" id="GO:0003735">
    <property type="term" value="F:structural constituent of ribosome"/>
    <property type="evidence" value="ECO:0007669"/>
    <property type="project" value="InterPro"/>
</dbReference>
<organism evidence="7 8">
    <name type="scientific">Venturia inaequalis</name>
    <name type="common">Apple scab fungus</name>
    <dbReference type="NCBI Taxonomy" id="5025"/>
    <lineage>
        <taxon>Eukaryota</taxon>
        <taxon>Fungi</taxon>
        <taxon>Dikarya</taxon>
        <taxon>Ascomycota</taxon>
        <taxon>Pezizomycotina</taxon>
        <taxon>Dothideomycetes</taxon>
        <taxon>Pleosporomycetidae</taxon>
        <taxon>Venturiales</taxon>
        <taxon>Venturiaceae</taxon>
        <taxon>Venturia</taxon>
    </lineage>
</organism>
<gene>
    <name evidence="7" type="ORF">BLS_007432</name>
</gene>
<dbReference type="PANTHER" id="PTHR19848:SF8">
    <property type="entry name" value="F-BOX AND WD REPEAT DOMAIN CONTAINING 7"/>
    <property type="match status" value="1"/>
</dbReference>
<dbReference type="InterPro" id="IPR001680">
    <property type="entry name" value="WD40_rpt"/>
</dbReference>
<dbReference type="PANTHER" id="PTHR19848">
    <property type="entry name" value="WD40 REPEAT PROTEIN"/>
    <property type="match status" value="1"/>
</dbReference>
<dbReference type="Gene3D" id="2.130.10.10">
    <property type="entry name" value="YVTN repeat-like/Quinoprotein amine dehydrogenase"/>
    <property type="match status" value="1"/>
</dbReference>
<dbReference type="InterPro" id="IPR015943">
    <property type="entry name" value="WD40/YVTN_repeat-like_dom_sf"/>
</dbReference>
<evidence type="ECO:0008006" key="9">
    <source>
        <dbReference type="Google" id="ProtNLM"/>
    </source>
</evidence>
<dbReference type="CDD" id="cd00200">
    <property type="entry name" value="WD40"/>
    <property type="match status" value="1"/>
</dbReference>
<evidence type="ECO:0000256" key="6">
    <source>
        <dbReference type="PROSITE-ProRule" id="PRU00221"/>
    </source>
</evidence>
<dbReference type="SUPFAM" id="SSF57829">
    <property type="entry name" value="Zn-binding ribosomal proteins"/>
    <property type="match status" value="1"/>
</dbReference>
<evidence type="ECO:0000256" key="4">
    <source>
        <dbReference type="ARBA" id="ARBA00022980"/>
    </source>
</evidence>
<dbReference type="EMBL" id="WNWQ01000583">
    <property type="protein sequence ID" value="KAE9965722.1"/>
    <property type="molecule type" value="Genomic_DNA"/>
</dbReference>
<keyword evidence="2 6" id="KW-0853">WD repeat</keyword>
<feature type="repeat" description="WD" evidence="6">
    <location>
        <begin position="406"/>
        <end position="447"/>
    </location>
</feature>
<comment type="caution">
    <text evidence="7">The sequence shown here is derived from an EMBL/GenBank/DDBJ whole genome shotgun (WGS) entry which is preliminary data.</text>
</comment>
<evidence type="ECO:0000313" key="8">
    <source>
        <dbReference type="Proteomes" id="UP000433883"/>
    </source>
</evidence>
<dbReference type="Proteomes" id="UP000433883">
    <property type="component" value="Unassembled WGS sequence"/>
</dbReference>
<evidence type="ECO:0000256" key="1">
    <source>
        <dbReference type="ARBA" id="ARBA00008560"/>
    </source>
</evidence>